<comment type="caution">
    <text evidence="1">The sequence shown here is derived from an EMBL/GenBank/DDBJ whole genome shotgun (WGS) entry which is preliminary data.</text>
</comment>
<evidence type="ECO:0000313" key="1">
    <source>
        <dbReference type="EMBL" id="GAB0196142.1"/>
    </source>
</evidence>
<name>A0ABC9XFF6_GRUJA</name>
<reference evidence="1 2" key="1">
    <citation type="submission" date="2024-06" db="EMBL/GenBank/DDBJ databases">
        <title>The draft genome of Grus japonensis, version 3.</title>
        <authorList>
            <person name="Nabeshima K."/>
            <person name="Suzuki S."/>
            <person name="Onuma M."/>
        </authorList>
    </citation>
    <scope>NUCLEOTIDE SEQUENCE [LARGE SCALE GENOMIC DNA]</scope>
    <source>
        <strain evidence="1 2">451A</strain>
    </source>
</reference>
<proteinExistence type="predicted"/>
<dbReference type="EMBL" id="BAAFJT010000014">
    <property type="protein sequence ID" value="GAB0196142.1"/>
    <property type="molecule type" value="Genomic_DNA"/>
</dbReference>
<sequence length="67" mass="7512">MEPDSVIEDKTIELMTSLRRKTHSNPLSFWIGGSEAQKQSFSIHFVVANAYFDLQEQSGTALSIILP</sequence>
<evidence type="ECO:0000313" key="2">
    <source>
        <dbReference type="Proteomes" id="UP001623348"/>
    </source>
</evidence>
<protein>
    <submittedName>
        <fullName evidence="1">F-box/WD repeat-containing protein 11</fullName>
    </submittedName>
</protein>
<dbReference type="AlphaFoldDB" id="A0ABC9XFF6"/>
<keyword evidence="2" id="KW-1185">Reference proteome</keyword>
<dbReference type="Proteomes" id="UP001623348">
    <property type="component" value="Unassembled WGS sequence"/>
</dbReference>
<gene>
    <name evidence="1" type="ORF">GRJ2_002079500</name>
</gene>
<organism evidence="1 2">
    <name type="scientific">Grus japonensis</name>
    <name type="common">Japanese crane</name>
    <name type="synonym">Red-crowned crane</name>
    <dbReference type="NCBI Taxonomy" id="30415"/>
    <lineage>
        <taxon>Eukaryota</taxon>
        <taxon>Metazoa</taxon>
        <taxon>Chordata</taxon>
        <taxon>Craniata</taxon>
        <taxon>Vertebrata</taxon>
        <taxon>Euteleostomi</taxon>
        <taxon>Archelosauria</taxon>
        <taxon>Archosauria</taxon>
        <taxon>Dinosauria</taxon>
        <taxon>Saurischia</taxon>
        <taxon>Theropoda</taxon>
        <taxon>Coelurosauria</taxon>
        <taxon>Aves</taxon>
        <taxon>Neognathae</taxon>
        <taxon>Neoaves</taxon>
        <taxon>Gruiformes</taxon>
        <taxon>Gruidae</taxon>
        <taxon>Grus</taxon>
    </lineage>
</organism>
<accession>A0ABC9XFF6</accession>